<reference evidence="1 2" key="1">
    <citation type="submission" date="2020-07" db="EMBL/GenBank/DDBJ databases">
        <title>Comparative genomics of pyrophilous fungi reveals a link between fire events and developmental genes.</title>
        <authorList>
            <consortium name="DOE Joint Genome Institute"/>
            <person name="Steindorff A.S."/>
            <person name="Carver A."/>
            <person name="Calhoun S."/>
            <person name="Stillman K."/>
            <person name="Liu H."/>
            <person name="Lipzen A."/>
            <person name="Pangilinan J."/>
            <person name="Labutti K."/>
            <person name="Bruns T.D."/>
            <person name="Grigoriev I.V."/>
        </authorList>
    </citation>
    <scope>NUCLEOTIDE SEQUENCE [LARGE SCALE GENOMIC DNA]</scope>
    <source>
        <strain evidence="1 2">CBS 144469</strain>
    </source>
</reference>
<organism evidence="1 2">
    <name type="scientific">Ephemerocybe angulata</name>
    <dbReference type="NCBI Taxonomy" id="980116"/>
    <lineage>
        <taxon>Eukaryota</taxon>
        <taxon>Fungi</taxon>
        <taxon>Dikarya</taxon>
        <taxon>Basidiomycota</taxon>
        <taxon>Agaricomycotina</taxon>
        <taxon>Agaricomycetes</taxon>
        <taxon>Agaricomycetidae</taxon>
        <taxon>Agaricales</taxon>
        <taxon>Agaricineae</taxon>
        <taxon>Psathyrellaceae</taxon>
        <taxon>Ephemerocybe</taxon>
    </lineage>
</organism>
<accession>A0A8H6H835</accession>
<evidence type="ECO:0008006" key="3">
    <source>
        <dbReference type="Google" id="ProtNLM"/>
    </source>
</evidence>
<comment type="caution">
    <text evidence="1">The sequence shown here is derived from an EMBL/GenBank/DDBJ whole genome shotgun (WGS) entry which is preliminary data.</text>
</comment>
<gene>
    <name evidence="1" type="ORF">DFP72DRAFT_862772</name>
</gene>
<keyword evidence="2" id="KW-1185">Reference proteome</keyword>
<sequence length="562" mass="62645">MSIVNNPPISKCLNCILVSIFLEVSSIPQSRENDYDCALESRSLSAISEVCRSWRSLVLALPTLWAKTMDVDSQSLARFRISMERSRPAHIHVYSSLPILDSNPERIAVWQIVVDNFARCATFHVEGAYAAGADMDERPIQRLLESSAPALRSLSLRGLGWYFDSATSTRGCSDLARCSLNCLTIEPLSDLQSITTLIIDNSSDHTPHRYGRNTSEHWLGVLGQLPNLSTLHLIDAVYVPSFMPVHRCSDCCTLPLEGLQDFRLVGNALVNAHLLHALDIPQACNISINLKAYDSPRLINAIDPLVDSAEVCRTWVDHALHLSFQRIHLHCESVVPFSQLDIQIKRRGFRITLSNETSLCRFEFSYLNNLEHNGTMEFLLNRALIRLADGRTSPVSKLALTTRGSDSYTPAVFTNLHRLLSRLPSVVHLFLGGDSVRSLVFEVLRHSMHPYQQADAGGQGFSDSTPVLPSLVAVFINGSALTSRTTWGIFQTYLTWRLEQQCHIENLYILTGGNRELGDAVYAAVTELPDTLQICIGIAHDLYSISMDELDGRSQWKAGTDR</sequence>
<name>A0A8H6H835_9AGAR</name>
<evidence type="ECO:0000313" key="1">
    <source>
        <dbReference type="EMBL" id="KAF6741266.1"/>
    </source>
</evidence>
<dbReference type="AlphaFoldDB" id="A0A8H6H835"/>
<dbReference type="EMBL" id="JACGCI010000270">
    <property type="protein sequence ID" value="KAF6741266.1"/>
    <property type="molecule type" value="Genomic_DNA"/>
</dbReference>
<proteinExistence type="predicted"/>
<evidence type="ECO:0000313" key="2">
    <source>
        <dbReference type="Proteomes" id="UP000521943"/>
    </source>
</evidence>
<protein>
    <recommendedName>
        <fullName evidence="3">F-box domain-containing protein</fullName>
    </recommendedName>
</protein>
<dbReference type="Proteomes" id="UP000521943">
    <property type="component" value="Unassembled WGS sequence"/>
</dbReference>